<dbReference type="EMBL" id="FNMZ01000002">
    <property type="protein sequence ID" value="SDW73645.1"/>
    <property type="molecule type" value="Genomic_DNA"/>
</dbReference>
<keyword evidence="6 11" id="KW-0865">Zymogen</keyword>
<dbReference type="GO" id="GO:0036374">
    <property type="term" value="F:glutathione hydrolase activity"/>
    <property type="evidence" value="ECO:0007669"/>
    <property type="project" value="UniProtKB-UniRule"/>
</dbReference>
<dbReference type="Pfam" id="PF01019">
    <property type="entry name" value="G_glu_transpept"/>
    <property type="match status" value="1"/>
</dbReference>
<dbReference type="InterPro" id="IPR051792">
    <property type="entry name" value="GGT_bact"/>
</dbReference>
<evidence type="ECO:0000256" key="4">
    <source>
        <dbReference type="ARBA" id="ARBA00022679"/>
    </source>
</evidence>
<dbReference type="STRING" id="356660.SAMN05444336_102218"/>
<evidence type="ECO:0000256" key="1">
    <source>
        <dbReference type="ARBA" id="ARBA00001049"/>
    </source>
</evidence>
<evidence type="ECO:0000313" key="15">
    <source>
        <dbReference type="Proteomes" id="UP000199118"/>
    </source>
</evidence>
<sequence>MPCRSSLVLPLLLALTLAAPVGAQTQGQGALGLGPAPSAAAQAADAVAPEGATRDAPASASAPTAPAPTAPAPAPEIAAALEAKAAGVPVRAERQMVVAAHPLAAMAGLRALRAGGTAADAMVAAQAVLGLVEPQSSGLGGGAFLVWFDAATGALTTLDGRETAPLAARPKLFLDADGQPLKFFDAVVGGLSVGTPGTPALMAAAHRRWGRRDWAGLFEDAIDLALEGFPVSPRLAGAIADDAARMAEIPATAAYFLPEGAPLTAGATLRNPAYARTLARIAVDGAEAFYTGDIARNIVATVRGAARPGRLTETDLALYQVVERPPVCVAFRGRDVCGMGPPSSGALTLGQALGMLRGHDLAALGPDSAEAWRLIGDASRLAFADRGRFMADVDFVPMPSGLTDDAYLAGRAKLLAGPSALETVAPGRPDWDHARLGDDRSIELPSTSHISIVDGFGNALSMTTTIENGFGSRLMTPDGFLLNNELTDFSFATHDGDGHAIANRVAPGKRPRSSMAPTIVMRDGAPELVIGSPGGSRIIGYVLGAILARVEWGMDVQRAVSAPHLVNRFGRYDVEAGTTAEALAGPLEALGYEVRAGALTSGLHAISLHEDGLRGGADPRREGVALGD</sequence>
<feature type="signal peptide" evidence="13">
    <location>
        <begin position="1"/>
        <end position="23"/>
    </location>
</feature>
<gene>
    <name evidence="14" type="ORF">SAMN05444336_102218</name>
</gene>
<dbReference type="GO" id="GO:0006750">
    <property type="term" value="P:glutathione biosynthetic process"/>
    <property type="evidence" value="ECO:0007669"/>
    <property type="project" value="UniProtKB-KW"/>
</dbReference>
<comment type="catalytic activity">
    <reaction evidence="1 11">
        <text>an S-substituted glutathione + H2O = an S-substituted L-cysteinylglycine + L-glutamate</text>
        <dbReference type="Rhea" id="RHEA:59468"/>
        <dbReference type="ChEBI" id="CHEBI:15377"/>
        <dbReference type="ChEBI" id="CHEBI:29985"/>
        <dbReference type="ChEBI" id="CHEBI:90779"/>
        <dbReference type="ChEBI" id="CHEBI:143103"/>
        <dbReference type="EC" id="3.4.19.13"/>
    </reaction>
</comment>
<dbReference type="NCBIfam" id="TIGR00066">
    <property type="entry name" value="g_glut_trans"/>
    <property type="match status" value="1"/>
</dbReference>
<dbReference type="EC" id="3.4.19.13" evidence="11"/>
<dbReference type="InterPro" id="IPR029055">
    <property type="entry name" value="Ntn_hydrolases_N"/>
</dbReference>
<accession>A0A1H2VZ80</accession>
<dbReference type="Proteomes" id="UP000199118">
    <property type="component" value="Unassembled WGS sequence"/>
</dbReference>
<name>A0A1H2VZ80_9RHOB</name>
<comment type="PTM">
    <text evidence="11">Cleaved by autocatalysis into a large and a small subunit.</text>
</comment>
<feature type="binding site" evidence="10">
    <location>
        <position position="488"/>
    </location>
    <ligand>
        <name>L-glutamate</name>
        <dbReference type="ChEBI" id="CHEBI:29985"/>
    </ligand>
</feature>
<evidence type="ECO:0000256" key="11">
    <source>
        <dbReference type="RuleBase" id="RU368036"/>
    </source>
</evidence>
<evidence type="ECO:0000256" key="13">
    <source>
        <dbReference type="SAM" id="SignalP"/>
    </source>
</evidence>
<evidence type="ECO:0000256" key="2">
    <source>
        <dbReference type="ARBA" id="ARBA00001089"/>
    </source>
</evidence>
<keyword evidence="11" id="KW-0317">Glutathione biosynthesis</keyword>
<comment type="catalytic activity">
    <reaction evidence="2 11">
        <text>glutathione + H2O = L-cysteinylglycine + L-glutamate</text>
        <dbReference type="Rhea" id="RHEA:28807"/>
        <dbReference type="ChEBI" id="CHEBI:15377"/>
        <dbReference type="ChEBI" id="CHEBI:29985"/>
        <dbReference type="ChEBI" id="CHEBI:57925"/>
        <dbReference type="ChEBI" id="CHEBI:61694"/>
        <dbReference type="EC" id="3.4.19.13"/>
    </reaction>
</comment>
<comment type="subunit">
    <text evidence="11">This enzyme consists of two polypeptide chains, which are synthesized in precursor form from a single polypeptide.</text>
</comment>
<feature type="binding site" evidence="10">
    <location>
        <begin position="513"/>
        <end position="514"/>
    </location>
    <ligand>
        <name>L-glutamate</name>
        <dbReference type="ChEBI" id="CHEBI:29985"/>
    </ligand>
</feature>
<keyword evidence="5 11" id="KW-0378">Hydrolase</keyword>
<proteinExistence type="inferred from homology"/>
<feature type="active site" description="Nucleophile" evidence="9">
    <location>
        <position position="447"/>
    </location>
</feature>
<keyword evidence="15" id="KW-1185">Reference proteome</keyword>
<dbReference type="UniPathway" id="UPA00204"/>
<feature type="compositionally biased region" description="Low complexity" evidence="12">
    <location>
        <begin position="42"/>
        <end position="64"/>
    </location>
</feature>
<dbReference type="EC" id="2.3.2.2" evidence="11"/>
<comment type="pathway">
    <text evidence="11">Sulfur metabolism; glutathione metabolism.</text>
</comment>
<dbReference type="PANTHER" id="PTHR43199:SF1">
    <property type="entry name" value="GLUTATHIONE HYDROLASE PROENZYME"/>
    <property type="match status" value="1"/>
</dbReference>
<evidence type="ECO:0000256" key="5">
    <source>
        <dbReference type="ARBA" id="ARBA00022801"/>
    </source>
</evidence>
<dbReference type="AlphaFoldDB" id="A0A1H2VZ80"/>
<dbReference type="OrthoDB" id="9781342at2"/>
<comment type="similarity">
    <text evidence="3 11">Belongs to the gamma-glutamyltransferase family.</text>
</comment>
<dbReference type="InterPro" id="IPR000101">
    <property type="entry name" value="GGT_peptidase"/>
</dbReference>
<keyword evidence="7 11" id="KW-0012">Acyltransferase</keyword>
<keyword evidence="4 11" id="KW-0808">Transferase</keyword>
<evidence type="ECO:0000256" key="9">
    <source>
        <dbReference type="PIRSR" id="PIRSR600101-1"/>
    </source>
</evidence>
<keyword evidence="13" id="KW-0732">Signal</keyword>
<feature type="binding site" evidence="10">
    <location>
        <position position="161"/>
    </location>
    <ligand>
        <name>L-glutamate</name>
        <dbReference type="ChEBI" id="CHEBI:29985"/>
    </ligand>
</feature>
<dbReference type="Gene3D" id="3.60.20.40">
    <property type="match status" value="1"/>
</dbReference>
<feature type="chain" id="PRO_5011638845" description="Glutathione hydrolase proenzyme" evidence="13">
    <location>
        <begin position="24"/>
        <end position="628"/>
    </location>
</feature>
<dbReference type="InterPro" id="IPR043137">
    <property type="entry name" value="GGT_ssub_C"/>
</dbReference>
<dbReference type="SUPFAM" id="SSF56235">
    <property type="entry name" value="N-terminal nucleophile aminohydrolases (Ntn hydrolases)"/>
    <property type="match status" value="1"/>
</dbReference>
<dbReference type="GO" id="GO:0103068">
    <property type="term" value="F:leukotriene C4 gamma-glutamyl transferase activity"/>
    <property type="evidence" value="ECO:0007669"/>
    <property type="project" value="UniProtKB-EC"/>
</dbReference>
<dbReference type="GO" id="GO:0006751">
    <property type="term" value="P:glutathione catabolic process"/>
    <property type="evidence" value="ECO:0007669"/>
    <property type="project" value="UniProtKB-UniRule"/>
</dbReference>
<dbReference type="RefSeq" id="WP_092680492.1">
    <property type="nucleotide sequence ID" value="NZ_FNMZ01000002.1"/>
</dbReference>
<protein>
    <recommendedName>
        <fullName evidence="11">Glutathione hydrolase proenzyme</fullName>
        <ecNumber evidence="11">2.3.2.2</ecNumber>
        <ecNumber evidence="11">3.4.19.13</ecNumber>
    </recommendedName>
    <component>
        <recommendedName>
            <fullName evidence="11">Glutathione hydrolase large chain</fullName>
        </recommendedName>
    </component>
    <component>
        <recommendedName>
            <fullName evidence="11">Glutathione hydrolase small chain</fullName>
        </recommendedName>
    </component>
</protein>
<dbReference type="PANTHER" id="PTHR43199">
    <property type="entry name" value="GLUTATHIONE HYDROLASE"/>
    <property type="match status" value="1"/>
</dbReference>
<dbReference type="Gene3D" id="1.10.246.130">
    <property type="match status" value="1"/>
</dbReference>
<dbReference type="InterPro" id="IPR043138">
    <property type="entry name" value="GGT_lsub"/>
</dbReference>
<comment type="catalytic activity">
    <reaction evidence="8 11">
        <text>an N-terminal (5-L-glutamyl)-[peptide] + an alpha-amino acid = 5-L-glutamyl amino acid + an N-terminal L-alpha-aminoacyl-[peptide]</text>
        <dbReference type="Rhea" id="RHEA:23904"/>
        <dbReference type="Rhea" id="RHEA-COMP:9780"/>
        <dbReference type="Rhea" id="RHEA-COMP:9795"/>
        <dbReference type="ChEBI" id="CHEBI:77644"/>
        <dbReference type="ChEBI" id="CHEBI:78597"/>
        <dbReference type="ChEBI" id="CHEBI:78599"/>
        <dbReference type="ChEBI" id="CHEBI:78608"/>
        <dbReference type="EC" id="2.3.2.2"/>
    </reaction>
</comment>
<organism evidence="14 15">
    <name type="scientific">Albimonas donghaensis</name>
    <dbReference type="NCBI Taxonomy" id="356660"/>
    <lineage>
        <taxon>Bacteria</taxon>
        <taxon>Pseudomonadati</taxon>
        <taxon>Pseudomonadota</taxon>
        <taxon>Alphaproteobacteria</taxon>
        <taxon>Rhodobacterales</taxon>
        <taxon>Paracoccaceae</taxon>
        <taxon>Albimonas</taxon>
    </lineage>
</organism>
<evidence type="ECO:0000256" key="6">
    <source>
        <dbReference type="ARBA" id="ARBA00023145"/>
    </source>
</evidence>
<evidence type="ECO:0000313" key="14">
    <source>
        <dbReference type="EMBL" id="SDW73645.1"/>
    </source>
</evidence>
<feature type="region of interest" description="Disordered" evidence="12">
    <location>
        <begin position="42"/>
        <end position="73"/>
    </location>
</feature>
<reference evidence="14 15" key="1">
    <citation type="submission" date="2016-10" db="EMBL/GenBank/DDBJ databases">
        <authorList>
            <person name="de Groot N.N."/>
        </authorList>
    </citation>
    <scope>NUCLEOTIDE SEQUENCE [LARGE SCALE GENOMIC DNA]</scope>
    <source>
        <strain evidence="14 15">DSM 17890</strain>
    </source>
</reference>
<evidence type="ECO:0000256" key="10">
    <source>
        <dbReference type="PIRSR" id="PIRSR600101-2"/>
    </source>
</evidence>
<evidence type="ECO:0000256" key="7">
    <source>
        <dbReference type="ARBA" id="ARBA00023315"/>
    </source>
</evidence>
<evidence type="ECO:0000256" key="3">
    <source>
        <dbReference type="ARBA" id="ARBA00009381"/>
    </source>
</evidence>
<dbReference type="PRINTS" id="PR01210">
    <property type="entry name" value="GGTRANSPTASE"/>
</dbReference>
<evidence type="ECO:0000256" key="12">
    <source>
        <dbReference type="SAM" id="MobiDB-lite"/>
    </source>
</evidence>
<feature type="binding site" evidence="10">
    <location>
        <position position="535"/>
    </location>
    <ligand>
        <name>L-glutamate</name>
        <dbReference type="ChEBI" id="CHEBI:29985"/>
    </ligand>
</feature>
<evidence type="ECO:0000256" key="8">
    <source>
        <dbReference type="ARBA" id="ARBA00047417"/>
    </source>
</evidence>